<proteinExistence type="predicted"/>
<evidence type="ECO:0000313" key="1">
    <source>
        <dbReference type="EMBL" id="QKX50883.1"/>
    </source>
</evidence>
<dbReference type="AlphaFoldDB" id="A0A7H8QCC2"/>
<sequence>MFNIEIDEEKLTALYLEKVEEHLQEIETEMYFMNSKQLAAYLNLSWNSICTHFLYDEDFPKIRIGSKWLFNRKEVQEYMDNYYEEVRNNGGDILKYRRKG</sequence>
<reference evidence="1 2" key="1">
    <citation type="submission" date="2020-04" db="EMBL/GenBank/DDBJ databases">
        <authorList>
            <person name="Pajer P."/>
            <person name="Broz P."/>
        </authorList>
    </citation>
    <scope>NUCLEOTIDE SEQUENCE [LARGE SCALE GENOMIC DNA]</scope>
    <source>
        <strain evidence="2">NRL-ATB46093</strain>
    </source>
</reference>
<reference evidence="2" key="2">
    <citation type="submission" date="2020-06" db="EMBL/GenBank/DDBJ databases">
        <title>Isolation of Planomicrobium glaciei.</title>
        <authorList>
            <person name="Malisova L."/>
            <person name="Safrankova R."/>
            <person name="Jakubu V."/>
            <person name="Spanelova P."/>
        </authorList>
    </citation>
    <scope>NUCLEOTIDE SEQUENCE [LARGE SCALE GENOMIC DNA]</scope>
    <source>
        <strain evidence="2">NRL-ATB46093</strain>
    </source>
</reference>
<name>A0A7H8QCC2_9BACL</name>
<dbReference type="RefSeq" id="WP_176294497.1">
    <property type="nucleotide sequence ID" value="NZ_CP051177.1"/>
</dbReference>
<dbReference type="EMBL" id="CP051177">
    <property type="protein sequence ID" value="QKX50883.1"/>
    <property type="molecule type" value="Genomic_DNA"/>
</dbReference>
<dbReference type="Proteomes" id="UP000509222">
    <property type="component" value="Chromosome"/>
</dbReference>
<gene>
    <name evidence="1" type="ORF">HF394_09995</name>
</gene>
<accession>A0A7H8QCC2</accession>
<evidence type="ECO:0000313" key="2">
    <source>
        <dbReference type="Proteomes" id="UP000509222"/>
    </source>
</evidence>
<organism evidence="1 2">
    <name type="scientific">Planococcus glaciei</name>
    <dbReference type="NCBI Taxonomy" id="459472"/>
    <lineage>
        <taxon>Bacteria</taxon>
        <taxon>Bacillati</taxon>
        <taxon>Bacillota</taxon>
        <taxon>Bacilli</taxon>
        <taxon>Bacillales</taxon>
        <taxon>Caryophanaceae</taxon>
        <taxon>Planococcus</taxon>
    </lineage>
</organism>
<keyword evidence="2" id="KW-1185">Reference proteome</keyword>
<protein>
    <submittedName>
        <fullName evidence="1">Helix-turn-helix domain-containing protein</fullName>
    </submittedName>
</protein>